<evidence type="ECO:0000256" key="1">
    <source>
        <dbReference type="SAM" id="SignalP"/>
    </source>
</evidence>
<evidence type="ECO:0000259" key="2">
    <source>
        <dbReference type="PROSITE" id="PS51352"/>
    </source>
</evidence>
<dbReference type="PROSITE" id="PS51352">
    <property type="entry name" value="THIOREDOXIN_2"/>
    <property type="match status" value="1"/>
</dbReference>
<keyword evidence="1" id="KW-0732">Signal</keyword>
<proteinExistence type="predicted"/>
<keyword evidence="3" id="KW-0413">Isomerase</keyword>
<name>A0A7X0J1I6_9SPHI</name>
<dbReference type="Proteomes" id="UP000521017">
    <property type="component" value="Unassembled WGS sequence"/>
</dbReference>
<dbReference type="GO" id="GO:0016209">
    <property type="term" value="F:antioxidant activity"/>
    <property type="evidence" value="ECO:0007669"/>
    <property type="project" value="InterPro"/>
</dbReference>
<dbReference type="Gene3D" id="3.40.30.10">
    <property type="entry name" value="Glutaredoxin"/>
    <property type="match status" value="1"/>
</dbReference>
<dbReference type="PANTHER" id="PTHR42852:SF17">
    <property type="entry name" value="THIOREDOXIN-LIKE PROTEIN HI_1115"/>
    <property type="match status" value="1"/>
</dbReference>
<dbReference type="AlphaFoldDB" id="A0A7X0J1I6"/>
<dbReference type="CDD" id="cd02966">
    <property type="entry name" value="TlpA_like_family"/>
    <property type="match status" value="1"/>
</dbReference>
<dbReference type="GO" id="GO:0016491">
    <property type="term" value="F:oxidoreductase activity"/>
    <property type="evidence" value="ECO:0007669"/>
    <property type="project" value="InterPro"/>
</dbReference>
<reference evidence="3 4" key="1">
    <citation type="submission" date="2020-08" db="EMBL/GenBank/DDBJ databases">
        <title>Genomic Encyclopedia of Type Strains, Phase IV (KMG-V): Genome sequencing to study the core and pangenomes of soil and plant-associated prokaryotes.</title>
        <authorList>
            <person name="Whitman W."/>
        </authorList>
    </citation>
    <scope>NUCLEOTIDE SEQUENCE [LARGE SCALE GENOMIC DNA]</scope>
    <source>
        <strain evidence="3 4">M2T3</strain>
    </source>
</reference>
<evidence type="ECO:0000313" key="3">
    <source>
        <dbReference type="EMBL" id="MBB6498969.1"/>
    </source>
</evidence>
<dbReference type="RefSeq" id="WP_184623588.1">
    <property type="nucleotide sequence ID" value="NZ_JACHCC010000003.1"/>
</dbReference>
<evidence type="ECO:0000313" key="4">
    <source>
        <dbReference type="Proteomes" id="UP000521017"/>
    </source>
</evidence>
<accession>A0A7X0J1I6</accession>
<feature type="signal peptide" evidence="1">
    <location>
        <begin position="1"/>
        <end position="21"/>
    </location>
</feature>
<dbReference type="GO" id="GO:0016853">
    <property type="term" value="F:isomerase activity"/>
    <property type="evidence" value="ECO:0007669"/>
    <property type="project" value="UniProtKB-KW"/>
</dbReference>
<dbReference type="InterPro" id="IPR036249">
    <property type="entry name" value="Thioredoxin-like_sf"/>
</dbReference>
<dbReference type="InterPro" id="IPR013766">
    <property type="entry name" value="Thioredoxin_domain"/>
</dbReference>
<protein>
    <submittedName>
        <fullName evidence="3">Thiol-disulfide isomerase/thioredoxin</fullName>
    </submittedName>
</protein>
<feature type="domain" description="Thioredoxin" evidence="2">
    <location>
        <begin position="30"/>
        <end position="184"/>
    </location>
</feature>
<dbReference type="PANTHER" id="PTHR42852">
    <property type="entry name" value="THIOL:DISULFIDE INTERCHANGE PROTEIN DSBE"/>
    <property type="match status" value="1"/>
</dbReference>
<dbReference type="EMBL" id="JACHCC010000003">
    <property type="protein sequence ID" value="MBB6498969.1"/>
    <property type="molecule type" value="Genomic_DNA"/>
</dbReference>
<sequence>MKKTTICIVMALLCPIFYGVAQQPQAKAKLKIGDKIPESVWNLNMATFNQNLDGQHITLSTYKGKLIILDFWATWCGGCIQSFPKMDSIQTMFGDKIRLLLINSIETKDNDEKIRTVVNRMEKTMGSRFHLPIIIGDSVLTRLFQVNSLPHCIWIDKNGYIIGITDSKQITRETIRSILKNENFQIQNKKERKF</sequence>
<gene>
    <name evidence="3" type="ORF">HDF25_001110</name>
</gene>
<feature type="chain" id="PRO_5031096495" evidence="1">
    <location>
        <begin position="22"/>
        <end position="194"/>
    </location>
</feature>
<dbReference type="InterPro" id="IPR000866">
    <property type="entry name" value="AhpC/TSA"/>
</dbReference>
<dbReference type="SUPFAM" id="SSF52833">
    <property type="entry name" value="Thioredoxin-like"/>
    <property type="match status" value="1"/>
</dbReference>
<organism evidence="3 4">
    <name type="scientific">Pedobacter cryoconitis</name>
    <dbReference type="NCBI Taxonomy" id="188932"/>
    <lineage>
        <taxon>Bacteria</taxon>
        <taxon>Pseudomonadati</taxon>
        <taxon>Bacteroidota</taxon>
        <taxon>Sphingobacteriia</taxon>
        <taxon>Sphingobacteriales</taxon>
        <taxon>Sphingobacteriaceae</taxon>
        <taxon>Pedobacter</taxon>
    </lineage>
</organism>
<dbReference type="InterPro" id="IPR050553">
    <property type="entry name" value="Thioredoxin_ResA/DsbE_sf"/>
</dbReference>
<comment type="caution">
    <text evidence="3">The sequence shown here is derived from an EMBL/GenBank/DDBJ whole genome shotgun (WGS) entry which is preliminary data.</text>
</comment>
<dbReference type="Pfam" id="PF00578">
    <property type="entry name" value="AhpC-TSA"/>
    <property type="match status" value="1"/>
</dbReference>